<keyword evidence="2" id="KW-1185">Reference proteome</keyword>
<gene>
    <name evidence="1" type="ORF">TSPI_03827</name>
</gene>
<accession>A0ABR3KGI3</accession>
<evidence type="ECO:0000313" key="2">
    <source>
        <dbReference type="Proteomes" id="UP001558632"/>
    </source>
</evidence>
<dbReference type="Proteomes" id="UP001558632">
    <property type="component" value="Unassembled WGS sequence"/>
</dbReference>
<proteinExistence type="predicted"/>
<name>A0ABR3KGI3_TRISP</name>
<comment type="caution">
    <text evidence="1">The sequence shown here is derived from an EMBL/GenBank/DDBJ whole genome shotgun (WGS) entry which is preliminary data.</text>
</comment>
<dbReference type="EMBL" id="JBEUSY010000376">
    <property type="protein sequence ID" value="KAL1235893.1"/>
    <property type="molecule type" value="Genomic_DNA"/>
</dbReference>
<sequence>MTIAETQINAIASSLIRAEPFVYYNDIPESETAGMADFKKLAEGQTATLPPFTIKQSIKITAAAPIDVHIYSKSAKSKYGM</sequence>
<protein>
    <submittedName>
        <fullName evidence="1">Uncharacterized protein</fullName>
    </submittedName>
</protein>
<evidence type="ECO:0000313" key="1">
    <source>
        <dbReference type="EMBL" id="KAL1235893.1"/>
    </source>
</evidence>
<reference evidence="1 2" key="1">
    <citation type="submission" date="2024-07" db="EMBL/GenBank/DDBJ databases">
        <title>Enhanced genomic and transcriptomic resources for Trichinella pseudospiralis and T. spiralis underpin the discovery of pronounced molecular differences between stages and species.</title>
        <authorList>
            <person name="Pasi K.K."/>
            <person name="La Rosa G."/>
            <person name="Gomez-Morales M.A."/>
            <person name="Tosini F."/>
            <person name="Sumanam S."/>
            <person name="Young N.D."/>
            <person name="Chang B.C."/>
            <person name="Robin G.B."/>
        </authorList>
    </citation>
    <scope>NUCLEOTIDE SEQUENCE [LARGE SCALE GENOMIC DNA]</scope>
    <source>
        <strain evidence="1">ISS534</strain>
    </source>
</reference>
<organism evidence="1 2">
    <name type="scientific">Trichinella spiralis</name>
    <name type="common">Trichina worm</name>
    <dbReference type="NCBI Taxonomy" id="6334"/>
    <lineage>
        <taxon>Eukaryota</taxon>
        <taxon>Metazoa</taxon>
        <taxon>Ecdysozoa</taxon>
        <taxon>Nematoda</taxon>
        <taxon>Enoplea</taxon>
        <taxon>Dorylaimia</taxon>
        <taxon>Trichinellida</taxon>
        <taxon>Trichinellidae</taxon>
        <taxon>Trichinella</taxon>
    </lineage>
</organism>